<dbReference type="EMBL" id="GBXM01075727">
    <property type="protein sequence ID" value="JAH32850.1"/>
    <property type="molecule type" value="Transcribed_RNA"/>
</dbReference>
<evidence type="ECO:0000313" key="1">
    <source>
        <dbReference type="EMBL" id="JAH32850.1"/>
    </source>
</evidence>
<accession>A0A0E9RWT4</accession>
<dbReference type="AlphaFoldDB" id="A0A0E9RWT4"/>
<sequence>MLNLCYNFWLQAMKRYFNLKGESFHTSGRHLRRWLVTVYYPAANRKN</sequence>
<reference evidence="1" key="1">
    <citation type="submission" date="2014-11" db="EMBL/GenBank/DDBJ databases">
        <authorList>
            <person name="Amaro Gonzalez C."/>
        </authorList>
    </citation>
    <scope>NUCLEOTIDE SEQUENCE</scope>
</reference>
<protein>
    <submittedName>
        <fullName evidence="1">Uncharacterized protein</fullName>
    </submittedName>
</protein>
<organism evidence="1">
    <name type="scientific">Anguilla anguilla</name>
    <name type="common">European freshwater eel</name>
    <name type="synonym">Muraena anguilla</name>
    <dbReference type="NCBI Taxonomy" id="7936"/>
    <lineage>
        <taxon>Eukaryota</taxon>
        <taxon>Metazoa</taxon>
        <taxon>Chordata</taxon>
        <taxon>Craniata</taxon>
        <taxon>Vertebrata</taxon>
        <taxon>Euteleostomi</taxon>
        <taxon>Actinopterygii</taxon>
        <taxon>Neopterygii</taxon>
        <taxon>Teleostei</taxon>
        <taxon>Anguilliformes</taxon>
        <taxon>Anguillidae</taxon>
        <taxon>Anguilla</taxon>
    </lineage>
</organism>
<reference evidence="1" key="2">
    <citation type="journal article" date="2015" name="Fish Shellfish Immunol.">
        <title>Early steps in the European eel (Anguilla anguilla)-Vibrio vulnificus interaction in the gills: Role of the RtxA13 toxin.</title>
        <authorList>
            <person name="Callol A."/>
            <person name="Pajuelo D."/>
            <person name="Ebbesson L."/>
            <person name="Teles M."/>
            <person name="MacKenzie S."/>
            <person name="Amaro C."/>
        </authorList>
    </citation>
    <scope>NUCLEOTIDE SEQUENCE</scope>
</reference>
<name>A0A0E9RWT4_ANGAN</name>
<proteinExistence type="predicted"/>